<reference evidence="6 7" key="1">
    <citation type="submission" date="2023-03" db="EMBL/GenBank/DDBJ databases">
        <title>High-quality genome of Scylla paramamosain provides insights in environmental adaptation.</title>
        <authorList>
            <person name="Zhang L."/>
        </authorList>
    </citation>
    <scope>NUCLEOTIDE SEQUENCE [LARGE SCALE GENOMIC DNA]</scope>
    <source>
        <strain evidence="6">LZ_2023a</strain>
        <tissue evidence="6">Muscle</tissue>
    </source>
</reference>
<organism evidence="6 7">
    <name type="scientific">Scylla paramamosain</name>
    <name type="common">Mud crab</name>
    <dbReference type="NCBI Taxonomy" id="85552"/>
    <lineage>
        <taxon>Eukaryota</taxon>
        <taxon>Metazoa</taxon>
        <taxon>Ecdysozoa</taxon>
        <taxon>Arthropoda</taxon>
        <taxon>Crustacea</taxon>
        <taxon>Multicrustacea</taxon>
        <taxon>Malacostraca</taxon>
        <taxon>Eumalacostraca</taxon>
        <taxon>Eucarida</taxon>
        <taxon>Decapoda</taxon>
        <taxon>Pleocyemata</taxon>
        <taxon>Brachyura</taxon>
        <taxon>Eubrachyura</taxon>
        <taxon>Portunoidea</taxon>
        <taxon>Portunidae</taxon>
        <taxon>Portuninae</taxon>
        <taxon>Scylla</taxon>
    </lineage>
</organism>
<protein>
    <recommendedName>
        <fullName evidence="2">Regulatory protein zeste</fullName>
    </recommendedName>
</protein>
<feature type="region of interest" description="Disordered" evidence="4">
    <location>
        <begin position="1"/>
        <end position="23"/>
    </location>
</feature>
<dbReference type="InterPro" id="IPR028002">
    <property type="entry name" value="Myb_DNA-bind_5"/>
</dbReference>
<sequence length="268" mass="29758">MKGTGKSKKSPGPRRLPAGLAKDTVRYNGKQHWTVKGDQPLTVSSVFKEDSVFVQNPLLLVGNQKSQLLALIQEREAILTSKASNPHLPGMRAKAWSENTAKFNVCDAGHEPRTTKQRKRSWDHIKRKIKTNDLAHRKKVCKTGGGAPPPQPKFSDEEEMARVLMSQDLAMPSQAKELGQLHPLEQQGNLGLDVFINYEGQGTSTALPRPTPMSSKKTGNMAVVLDDFSQRGKELHQKQMKVEEARLVTEKAKMDAFLPSDCCLLQEP</sequence>
<dbReference type="EMBL" id="JARAKH010000030">
    <property type="protein sequence ID" value="KAK8387362.1"/>
    <property type="molecule type" value="Genomic_DNA"/>
</dbReference>
<proteinExistence type="predicted"/>
<dbReference type="AlphaFoldDB" id="A0AAW0TLV9"/>
<gene>
    <name evidence="6" type="ORF">O3P69_018147</name>
</gene>
<name>A0AAW0TLV9_SCYPA</name>
<feature type="compositionally biased region" description="Basic residues" evidence="4">
    <location>
        <begin position="1"/>
        <end position="12"/>
    </location>
</feature>
<keyword evidence="7" id="KW-1185">Reference proteome</keyword>
<dbReference type="Proteomes" id="UP001487740">
    <property type="component" value="Unassembled WGS sequence"/>
</dbReference>
<evidence type="ECO:0000256" key="4">
    <source>
        <dbReference type="SAM" id="MobiDB-lite"/>
    </source>
</evidence>
<dbReference type="Pfam" id="PF13873">
    <property type="entry name" value="Myb_DNA-bind_5"/>
    <property type="match status" value="1"/>
</dbReference>
<evidence type="ECO:0000259" key="5">
    <source>
        <dbReference type="Pfam" id="PF13873"/>
    </source>
</evidence>
<evidence type="ECO:0000256" key="1">
    <source>
        <dbReference type="ARBA" id="ARBA00011764"/>
    </source>
</evidence>
<accession>A0AAW0TLV9</accession>
<comment type="function">
    <text evidence="3">Involved in transvection phenomena (= synapsis-dependent gene expression), where the synaptic pairing of chromosomes carrying genes with which zeste interacts influences the expression of these genes. Zeste binds to DNA and stimulates transcription from a nearby promoter.</text>
</comment>
<comment type="subunit">
    <text evidence="1">Self-associates forming complexes of several hundred monomers.</text>
</comment>
<comment type="caution">
    <text evidence="6">The sequence shown here is derived from an EMBL/GenBank/DDBJ whole genome shotgun (WGS) entry which is preliminary data.</text>
</comment>
<feature type="domain" description="Myb/SANT-like DNA-binding" evidence="5">
    <location>
        <begin position="63"/>
        <end position="131"/>
    </location>
</feature>
<evidence type="ECO:0000256" key="2">
    <source>
        <dbReference type="ARBA" id="ARBA00016807"/>
    </source>
</evidence>
<evidence type="ECO:0000313" key="7">
    <source>
        <dbReference type="Proteomes" id="UP001487740"/>
    </source>
</evidence>
<evidence type="ECO:0000313" key="6">
    <source>
        <dbReference type="EMBL" id="KAK8387362.1"/>
    </source>
</evidence>
<evidence type="ECO:0000256" key="3">
    <source>
        <dbReference type="ARBA" id="ARBA00025466"/>
    </source>
</evidence>